<feature type="region of interest" description="Disordered" evidence="1">
    <location>
        <begin position="274"/>
        <end position="312"/>
    </location>
</feature>
<dbReference type="EMBL" id="SDMP01000013">
    <property type="protein sequence ID" value="RYR21556.1"/>
    <property type="molecule type" value="Genomic_DNA"/>
</dbReference>
<dbReference type="AlphaFoldDB" id="A0A445A556"/>
<accession>A0A445A556</accession>
<gene>
    <name evidence="3" type="ORF">Ahy_B03g066867</name>
</gene>
<dbReference type="Proteomes" id="UP000289738">
    <property type="component" value="Chromosome B03"/>
</dbReference>
<sequence>MKTLKSGDTNSSVVPKISYKKSFLTLTGKSLAGGPEDNDDGMADDAPNPKDYWYEENNNQNGDDNPFNPCPMIPVFKEEFEDWYRSCKSAFIIKLLGKRVSLAFMKQRLKRDRVRKDSTDFIDMNLDYFLLHVSDEKDYYHALMEGPWMVSGHYLIVQKWRPFFLSSENVVRKIAAWISIPNLPIELYNQRFLWRVGSAIGHMLKIVALHLFILEKNLLEFVWRLTLLKNWCPVYLGSKLNIEYEGLHQICFSCEKYGYRSNFCYENQRVQDQQIPTSEKSKPSDDGQIPVSEGDNNENNGEQDSARDFCIG</sequence>
<feature type="region of interest" description="Disordered" evidence="1">
    <location>
        <begin position="30"/>
        <end position="68"/>
    </location>
</feature>
<dbReference type="PANTHER" id="PTHR31286:SF99">
    <property type="entry name" value="DUF4283 DOMAIN-CONTAINING PROTEIN"/>
    <property type="match status" value="1"/>
</dbReference>
<feature type="domain" description="DUF4283" evidence="2">
    <location>
        <begin position="87"/>
        <end position="164"/>
    </location>
</feature>
<dbReference type="STRING" id="3818.A0A445A556"/>
<feature type="compositionally biased region" description="Low complexity" evidence="1">
    <location>
        <begin position="57"/>
        <end position="67"/>
    </location>
</feature>
<keyword evidence="4" id="KW-1185">Reference proteome</keyword>
<dbReference type="PANTHER" id="PTHR31286">
    <property type="entry name" value="GLYCINE-RICH CELL WALL STRUCTURAL PROTEIN 1.8-LIKE"/>
    <property type="match status" value="1"/>
</dbReference>
<reference evidence="3 4" key="1">
    <citation type="submission" date="2019-01" db="EMBL/GenBank/DDBJ databases">
        <title>Sequencing of cultivated peanut Arachis hypogaea provides insights into genome evolution and oil improvement.</title>
        <authorList>
            <person name="Chen X."/>
        </authorList>
    </citation>
    <scope>NUCLEOTIDE SEQUENCE [LARGE SCALE GENOMIC DNA]</scope>
    <source>
        <strain evidence="4">cv. Fuhuasheng</strain>
        <tissue evidence="3">Leaves</tissue>
    </source>
</reference>
<evidence type="ECO:0000259" key="2">
    <source>
        <dbReference type="Pfam" id="PF14111"/>
    </source>
</evidence>
<dbReference type="InterPro" id="IPR025558">
    <property type="entry name" value="DUF4283"/>
</dbReference>
<feature type="compositionally biased region" description="Low complexity" evidence="1">
    <location>
        <begin position="293"/>
        <end position="302"/>
    </location>
</feature>
<comment type="caution">
    <text evidence="3">The sequence shown here is derived from an EMBL/GenBank/DDBJ whole genome shotgun (WGS) entry which is preliminary data.</text>
</comment>
<proteinExistence type="predicted"/>
<evidence type="ECO:0000313" key="3">
    <source>
        <dbReference type="EMBL" id="RYR21556.1"/>
    </source>
</evidence>
<dbReference type="InterPro" id="IPR040256">
    <property type="entry name" value="At4g02000-like"/>
</dbReference>
<evidence type="ECO:0000256" key="1">
    <source>
        <dbReference type="SAM" id="MobiDB-lite"/>
    </source>
</evidence>
<dbReference type="Pfam" id="PF14111">
    <property type="entry name" value="DUF4283"/>
    <property type="match status" value="1"/>
</dbReference>
<evidence type="ECO:0000313" key="4">
    <source>
        <dbReference type="Proteomes" id="UP000289738"/>
    </source>
</evidence>
<name>A0A445A556_ARAHY</name>
<organism evidence="3 4">
    <name type="scientific">Arachis hypogaea</name>
    <name type="common">Peanut</name>
    <dbReference type="NCBI Taxonomy" id="3818"/>
    <lineage>
        <taxon>Eukaryota</taxon>
        <taxon>Viridiplantae</taxon>
        <taxon>Streptophyta</taxon>
        <taxon>Embryophyta</taxon>
        <taxon>Tracheophyta</taxon>
        <taxon>Spermatophyta</taxon>
        <taxon>Magnoliopsida</taxon>
        <taxon>eudicotyledons</taxon>
        <taxon>Gunneridae</taxon>
        <taxon>Pentapetalae</taxon>
        <taxon>rosids</taxon>
        <taxon>fabids</taxon>
        <taxon>Fabales</taxon>
        <taxon>Fabaceae</taxon>
        <taxon>Papilionoideae</taxon>
        <taxon>50 kb inversion clade</taxon>
        <taxon>dalbergioids sensu lato</taxon>
        <taxon>Dalbergieae</taxon>
        <taxon>Pterocarpus clade</taxon>
        <taxon>Arachis</taxon>
    </lineage>
</organism>
<protein>
    <recommendedName>
        <fullName evidence="2">DUF4283 domain-containing protein</fullName>
    </recommendedName>
</protein>